<keyword evidence="9" id="KW-1185">Reference proteome</keyword>
<comment type="function">
    <text evidence="6">GTPase, binds and hydrolyzes GTP. Involved in intracellular vitamin B12 metabolism, mediates the transport of cobalamin (Cbl) into mitochondria for the final steps of adenosylcobalamin (AdoCbl) synthesis. Functions as a G-protein chaperone that assists AdoCbl cofactor delivery from MMAB to the methylmalonyl-CoA mutase (MMUT). Plays a dual role as both a protectase and a reactivase for MMUT. Protects MMUT from progressive inactivation by oxidation by decreasing the rate of the formation of the oxidized inactive cofactor hydroxocobalamin (OH2Cbl). Additionally acts a reactivase by promoting the replacement of OH2Cbl by the active cofactor AdoCbl, restoring the activity of MMUT in the presence and hydrolysis of GTP.</text>
</comment>
<dbReference type="Gene3D" id="1.10.287.130">
    <property type="match status" value="1"/>
</dbReference>
<evidence type="ECO:0000313" key="8">
    <source>
        <dbReference type="EMBL" id="KXN70910.1"/>
    </source>
</evidence>
<keyword evidence="2" id="KW-0547">Nucleotide-binding</keyword>
<dbReference type="OrthoDB" id="1476984at2759"/>
<dbReference type="CDD" id="cd03114">
    <property type="entry name" value="MMAA-like"/>
    <property type="match status" value="1"/>
</dbReference>
<evidence type="ECO:0000256" key="2">
    <source>
        <dbReference type="ARBA" id="ARBA00022741"/>
    </source>
</evidence>
<sequence>MNSTKKTFRIGLSGAPGVGKSTFIESFGMHLINQGFKVAVLAVDPSSTRTGGSILGDKTRMPELSKHDNAYVRPSPSRGTLGGVARNTNEAILLCEAGGYDIILVETVGVGQSETLVADMVDMFVLLVPPAGGDELQGLKKGIVELSDLIIINKCDGDLINAANRAQAEYISALKFIQPLNPSWKPQAIKLSSLKNDGIDKAWLKMQEFNEIMQSSGDKFKKRGTQQTLWMWREVTSLILGQINQNKELKAKSLELEEKVFNNEITYGMAADKILTEYFKLKTSNDGSNNTGAAGDSELLKKLFF</sequence>
<name>A0A137P7C6_CONC2</name>
<reference evidence="8 9" key="1">
    <citation type="journal article" date="2015" name="Genome Biol. Evol.">
        <title>Phylogenomic analyses indicate that early fungi evolved digesting cell walls of algal ancestors of land plants.</title>
        <authorList>
            <person name="Chang Y."/>
            <person name="Wang S."/>
            <person name="Sekimoto S."/>
            <person name="Aerts A.L."/>
            <person name="Choi C."/>
            <person name="Clum A."/>
            <person name="LaButti K.M."/>
            <person name="Lindquist E.A."/>
            <person name="Yee Ngan C."/>
            <person name="Ohm R.A."/>
            <person name="Salamov A.A."/>
            <person name="Grigoriev I.V."/>
            <person name="Spatafora J.W."/>
            <person name="Berbee M.L."/>
        </authorList>
    </citation>
    <scope>NUCLEOTIDE SEQUENCE [LARGE SCALE GENOMIC DNA]</scope>
    <source>
        <strain evidence="8 9">NRRL 28638</strain>
    </source>
</reference>
<comment type="subunit">
    <text evidence="7">Homodimer. Interacts with MMUT (the apoenzyme form); the interaction is GTP dependent.</text>
</comment>
<dbReference type="GO" id="GO:0005737">
    <property type="term" value="C:cytoplasm"/>
    <property type="evidence" value="ECO:0007669"/>
    <property type="project" value="TreeGrafter"/>
</dbReference>
<dbReference type="GO" id="GO:0005525">
    <property type="term" value="F:GTP binding"/>
    <property type="evidence" value="ECO:0007669"/>
    <property type="project" value="UniProtKB-KW"/>
</dbReference>
<dbReference type="PANTHER" id="PTHR23408">
    <property type="entry name" value="METHYLMALONYL-COA MUTASE"/>
    <property type="match status" value="1"/>
</dbReference>
<comment type="catalytic activity">
    <reaction evidence="5">
        <text>GTP + H2O = GDP + phosphate + H(+)</text>
        <dbReference type="Rhea" id="RHEA:19669"/>
        <dbReference type="ChEBI" id="CHEBI:15377"/>
        <dbReference type="ChEBI" id="CHEBI:15378"/>
        <dbReference type="ChEBI" id="CHEBI:37565"/>
        <dbReference type="ChEBI" id="CHEBI:43474"/>
        <dbReference type="ChEBI" id="CHEBI:58189"/>
    </reaction>
</comment>
<evidence type="ECO:0000256" key="3">
    <source>
        <dbReference type="ARBA" id="ARBA00022801"/>
    </source>
</evidence>
<dbReference type="PANTHER" id="PTHR23408:SF3">
    <property type="entry name" value="METHYLMALONIC ACIDURIA TYPE A PROTEIN, MITOCHONDRIAL"/>
    <property type="match status" value="1"/>
</dbReference>
<dbReference type="GO" id="GO:0003924">
    <property type="term" value="F:GTPase activity"/>
    <property type="evidence" value="ECO:0007669"/>
    <property type="project" value="InterPro"/>
</dbReference>
<dbReference type="NCBIfam" id="NF006958">
    <property type="entry name" value="PRK09435.1"/>
    <property type="match status" value="1"/>
</dbReference>
<evidence type="ECO:0000256" key="4">
    <source>
        <dbReference type="ARBA" id="ARBA00023134"/>
    </source>
</evidence>
<protein>
    <submittedName>
        <fullName evidence="8">ArgK protein</fullName>
    </submittedName>
</protein>
<keyword evidence="4" id="KW-0342">GTP-binding</keyword>
<evidence type="ECO:0000256" key="1">
    <source>
        <dbReference type="ARBA" id="ARBA00009625"/>
    </source>
</evidence>
<evidence type="ECO:0000313" key="9">
    <source>
        <dbReference type="Proteomes" id="UP000070444"/>
    </source>
</evidence>
<dbReference type="Pfam" id="PF03308">
    <property type="entry name" value="MeaB"/>
    <property type="match status" value="1"/>
</dbReference>
<proteinExistence type="inferred from homology"/>
<dbReference type="Proteomes" id="UP000070444">
    <property type="component" value="Unassembled WGS sequence"/>
</dbReference>
<dbReference type="OMA" id="WMWERID"/>
<keyword evidence="3" id="KW-0378">Hydrolase</keyword>
<comment type="similarity">
    <text evidence="1">Belongs to the SIMIBI class G3E GTPase family. ArgK/MeaB subfamily.</text>
</comment>
<evidence type="ECO:0000256" key="6">
    <source>
        <dbReference type="ARBA" id="ARBA00056794"/>
    </source>
</evidence>
<dbReference type="SUPFAM" id="SSF52540">
    <property type="entry name" value="P-loop containing nucleoside triphosphate hydrolases"/>
    <property type="match status" value="1"/>
</dbReference>
<dbReference type="STRING" id="796925.A0A137P7C6"/>
<evidence type="ECO:0000256" key="5">
    <source>
        <dbReference type="ARBA" id="ARBA00048548"/>
    </source>
</evidence>
<dbReference type="EMBL" id="KQ964489">
    <property type="protein sequence ID" value="KXN70910.1"/>
    <property type="molecule type" value="Genomic_DNA"/>
</dbReference>
<dbReference type="NCBIfam" id="TIGR00750">
    <property type="entry name" value="lao"/>
    <property type="match status" value="1"/>
</dbReference>
<gene>
    <name evidence="8" type="ORF">CONCODRAFT_170284</name>
</gene>
<dbReference type="Gene3D" id="3.40.50.300">
    <property type="entry name" value="P-loop containing nucleotide triphosphate hydrolases"/>
    <property type="match status" value="1"/>
</dbReference>
<dbReference type="AlphaFoldDB" id="A0A137P7C6"/>
<dbReference type="InterPro" id="IPR005129">
    <property type="entry name" value="GTPase_ArgK"/>
</dbReference>
<evidence type="ECO:0000256" key="7">
    <source>
        <dbReference type="ARBA" id="ARBA00062796"/>
    </source>
</evidence>
<dbReference type="InterPro" id="IPR027417">
    <property type="entry name" value="P-loop_NTPase"/>
</dbReference>
<dbReference type="FunFam" id="3.40.50.300:FF:000647">
    <property type="entry name" value="Methylmalonic aciduria type A homolog, mitochondrial"/>
    <property type="match status" value="1"/>
</dbReference>
<organism evidence="8 9">
    <name type="scientific">Conidiobolus coronatus (strain ATCC 28846 / CBS 209.66 / NRRL 28638)</name>
    <name type="common">Delacroixia coronata</name>
    <dbReference type="NCBI Taxonomy" id="796925"/>
    <lineage>
        <taxon>Eukaryota</taxon>
        <taxon>Fungi</taxon>
        <taxon>Fungi incertae sedis</taxon>
        <taxon>Zoopagomycota</taxon>
        <taxon>Entomophthoromycotina</taxon>
        <taxon>Entomophthoromycetes</taxon>
        <taxon>Entomophthorales</taxon>
        <taxon>Ancylistaceae</taxon>
        <taxon>Conidiobolus</taxon>
    </lineage>
</organism>
<accession>A0A137P7C6</accession>